<keyword evidence="2" id="KW-1185">Reference proteome</keyword>
<dbReference type="Proteomes" id="UP000472827">
    <property type="component" value="Unassembled WGS sequence"/>
</dbReference>
<protein>
    <submittedName>
        <fullName evidence="1">Uncharacterized protein</fullName>
    </submittedName>
</protein>
<dbReference type="RefSeq" id="WP_163135053.1">
    <property type="nucleotide sequence ID" value="NZ_JAAILA010000003.1"/>
</dbReference>
<dbReference type="EMBL" id="JAAILA010000003">
    <property type="protein sequence ID" value="NEX87286.1"/>
    <property type="molecule type" value="Genomic_DNA"/>
</dbReference>
<accession>A0ABX0CTQ3</accession>
<comment type="caution">
    <text evidence="1">The sequence shown here is derived from an EMBL/GenBank/DDBJ whole genome shotgun (WGS) entry which is preliminary data.</text>
</comment>
<evidence type="ECO:0000313" key="2">
    <source>
        <dbReference type="Proteomes" id="UP000472827"/>
    </source>
</evidence>
<sequence>MQHKYLINDNDPDIAYVLEAHPHLTPDILFEEKDGKITLKKQSIKIYSSGKTSRLNEFFNLEILSKYIYYLHAECVKKSRVKGKAFDALVAFGWRFYGEDDIAESLTGETKRLYAALLKEFEACSSIYNMTTDDSYCGEDNAIKIYATNLSGLLIAFLDEVEIPSNIKIKNNTKKRKVVKAHFARAWLIEPAIKMLKKIDVDTSDPYIIDLVGFICMAFGTAAYYVLSETDKALIDSRSWIKSPDEYFIANLKEEMFHGTKITNRAVRDIPKNLYIKLIVFYLEGNWDVVSELYGTPSSPFPYTIKNLLIVLSDICDDVFTLTDPRHSIAPAIPMGNSNEAIDKEIVMRTKLNKIIGKNGPLLSELTNNENAT</sequence>
<gene>
    <name evidence="1" type="ORF">G4923_00950</name>
</gene>
<proteinExistence type="predicted"/>
<organism evidence="1 2">
    <name type="scientific">Aeromonas rivipollensis</name>
    <dbReference type="NCBI Taxonomy" id="948519"/>
    <lineage>
        <taxon>Bacteria</taxon>
        <taxon>Pseudomonadati</taxon>
        <taxon>Pseudomonadota</taxon>
        <taxon>Gammaproteobacteria</taxon>
        <taxon>Aeromonadales</taxon>
        <taxon>Aeromonadaceae</taxon>
        <taxon>Aeromonas</taxon>
    </lineage>
</organism>
<name>A0ABX0CTQ3_9GAMM</name>
<reference evidence="1 2" key="1">
    <citation type="submission" date="2020-02" db="EMBL/GenBank/DDBJ databases">
        <title>Genome sequencing of Aeromonas rivipollensis.</title>
        <authorList>
            <person name="Fono-Tamo Ubani E.K."/>
            <person name="Lekota K.E."/>
        </authorList>
    </citation>
    <scope>NUCLEOTIDE SEQUENCE [LARGE SCALE GENOMIC DNA]</scope>
    <source>
        <strain evidence="1 2">G78</strain>
    </source>
</reference>
<evidence type="ECO:0000313" key="1">
    <source>
        <dbReference type="EMBL" id="NEX87286.1"/>
    </source>
</evidence>